<dbReference type="EMBL" id="ML014149">
    <property type="protein sequence ID" value="RKP02199.1"/>
    <property type="molecule type" value="Genomic_DNA"/>
</dbReference>
<accession>A0A4V1IUY7</accession>
<keyword evidence="3" id="KW-1185">Reference proteome</keyword>
<dbReference type="Proteomes" id="UP000274922">
    <property type="component" value="Unassembled WGS sequence"/>
</dbReference>
<organism evidence="2 3">
    <name type="scientific">Caulochytrium protostelioides</name>
    <dbReference type="NCBI Taxonomy" id="1555241"/>
    <lineage>
        <taxon>Eukaryota</taxon>
        <taxon>Fungi</taxon>
        <taxon>Fungi incertae sedis</taxon>
        <taxon>Chytridiomycota</taxon>
        <taxon>Chytridiomycota incertae sedis</taxon>
        <taxon>Chytridiomycetes</taxon>
        <taxon>Caulochytriales</taxon>
        <taxon>Caulochytriaceae</taxon>
        <taxon>Caulochytrium</taxon>
    </lineage>
</organism>
<keyword evidence="1" id="KW-0732">Signal</keyword>
<proteinExistence type="predicted"/>
<feature type="signal peptide" evidence="1">
    <location>
        <begin position="1"/>
        <end position="22"/>
    </location>
</feature>
<protein>
    <submittedName>
        <fullName evidence="2">Uncharacterized protein</fullName>
    </submittedName>
</protein>
<evidence type="ECO:0000313" key="2">
    <source>
        <dbReference type="EMBL" id="RKP02199.1"/>
    </source>
</evidence>
<dbReference type="AlphaFoldDB" id="A0A4V1IUY7"/>
<reference evidence="3" key="1">
    <citation type="journal article" date="2018" name="Nat. Microbiol.">
        <title>Leveraging single-cell genomics to expand the fungal tree of life.</title>
        <authorList>
            <person name="Ahrendt S.R."/>
            <person name="Quandt C.A."/>
            <person name="Ciobanu D."/>
            <person name="Clum A."/>
            <person name="Salamov A."/>
            <person name="Andreopoulos B."/>
            <person name="Cheng J.F."/>
            <person name="Woyke T."/>
            <person name="Pelin A."/>
            <person name="Henrissat B."/>
            <person name="Reynolds N.K."/>
            <person name="Benny G.L."/>
            <person name="Smith M.E."/>
            <person name="James T.Y."/>
            <person name="Grigoriev I.V."/>
        </authorList>
    </citation>
    <scope>NUCLEOTIDE SEQUENCE [LARGE SCALE GENOMIC DNA]</scope>
    <source>
        <strain evidence="3">ATCC 52028</strain>
    </source>
</reference>
<gene>
    <name evidence="2" type="ORF">CXG81DRAFT_25137</name>
</gene>
<evidence type="ECO:0000313" key="3">
    <source>
        <dbReference type="Proteomes" id="UP000274922"/>
    </source>
</evidence>
<evidence type="ECO:0000256" key="1">
    <source>
        <dbReference type="SAM" id="SignalP"/>
    </source>
</evidence>
<sequence length="196" mass="19615">MFASLFATAALALLANPAAVRADDAEMITDCATYNATCLQISSSAIPSCTQPKLGFPAGSAYTIIGVCSDYNGIVTVPGYKGPEPAVAPVNASIASMCTDLFVPACQSYPCVSGANVEPSYVCSAATQFTKTFGLCLCPSGLVAIPPFVNPTSTPSLPVASSASDSSAQSVIAMHGIAKAVAGAMVAAAGISTLFL</sequence>
<name>A0A4V1IUY7_9FUNG</name>
<feature type="chain" id="PRO_5020342282" evidence="1">
    <location>
        <begin position="23"/>
        <end position="196"/>
    </location>
</feature>